<proteinExistence type="predicted"/>
<dbReference type="GO" id="GO:0007041">
    <property type="term" value="P:lysosomal transport"/>
    <property type="evidence" value="ECO:0007669"/>
    <property type="project" value="TreeGrafter"/>
</dbReference>
<dbReference type="WBParaSite" id="GPUH_0001143501-mRNA-1">
    <property type="protein sequence ID" value="GPUH_0001143501-mRNA-1"/>
    <property type="gene ID" value="GPUH_0001143501"/>
</dbReference>
<accession>A0A183DRT0</accession>
<reference evidence="4" key="1">
    <citation type="submission" date="2016-06" db="UniProtKB">
        <authorList>
            <consortium name="WormBaseParasite"/>
        </authorList>
    </citation>
    <scope>IDENTIFICATION</scope>
</reference>
<dbReference type="GO" id="GO:0032456">
    <property type="term" value="P:endocytic recycling"/>
    <property type="evidence" value="ECO:0007669"/>
    <property type="project" value="TreeGrafter"/>
</dbReference>
<name>A0A183DRT0_9BILA</name>
<sequence>MDLHNSSLRDFDVRKMQPQPDTRPHYILRRYAEFTCALLICSQASFRCIDPRLQRCLSKQQAEIENFLNRLAGQMASPVQKLVCFINNYDLILTIFEERATFDSKEKSSFWESQQRRINEYVDLMLRPHFGDLIAFVNECEPLIEQGHKQLLTSYSGARFHFNRVGTIVRSFSVNWKRSVDAVNREIVYSFTNFKNGTNILQPPNGYEEKEAHPVFCYCDRPTAVLLFGNNRTSKHDGDSATTGIAPIWKFQCVFQAAFTQIVQYYHRFSKVLSHEVFAENAVLKELVNIHHIMVELKKYKPVY</sequence>
<keyword evidence="3" id="KW-1185">Reference proteome</keyword>
<dbReference type="InterPro" id="IPR048361">
    <property type="entry name" value="Vps52_C"/>
</dbReference>
<dbReference type="AlphaFoldDB" id="A0A183DRT0"/>
<dbReference type="EMBL" id="UYRT01078544">
    <property type="protein sequence ID" value="VDN18757.1"/>
    <property type="molecule type" value="Genomic_DNA"/>
</dbReference>
<organism evidence="4">
    <name type="scientific">Gongylonema pulchrum</name>
    <dbReference type="NCBI Taxonomy" id="637853"/>
    <lineage>
        <taxon>Eukaryota</taxon>
        <taxon>Metazoa</taxon>
        <taxon>Ecdysozoa</taxon>
        <taxon>Nematoda</taxon>
        <taxon>Chromadorea</taxon>
        <taxon>Rhabditida</taxon>
        <taxon>Spirurina</taxon>
        <taxon>Spiruromorpha</taxon>
        <taxon>Spiruroidea</taxon>
        <taxon>Gongylonematidae</taxon>
        <taxon>Gongylonema</taxon>
    </lineage>
</organism>
<feature type="domain" description="Vps52 C-terminal" evidence="1">
    <location>
        <begin position="1"/>
        <end position="122"/>
    </location>
</feature>
<dbReference type="Proteomes" id="UP000271098">
    <property type="component" value="Unassembled WGS sequence"/>
</dbReference>
<reference evidence="2 3" key="2">
    <citation type="submission" date="2018-11" db="EMBL/GenBank/DDBJ databases">
        <authorList>
            <consortium name="Pathogen Informatics"/>
        </authorList>
    </citation>
    <scope>NUCLEOTIDE SEQUENCE [LARGE SCALE GENOMIC DNA]</scope>
</reference>
<protein>
    <submittedName>
        <fullName evidence="4">Vacuolar protein sorting-associated protein 52 homolog</fullName>
    </submittedName>
</protein>
<dbReference type="GO" id="GO:0019905">
    <property type="term" value="F:syntaxin binding"/>
    <property type="evidence" value="ECO:0007669"/>
    <property type="project" value="TreeGrafter"/>
</dbReference>
<dbReference type="GO" id="GO:0006896">
    <property type="term" value="P:Golgi to vacuole transport"/>
    <property type="evidence" value="ECO:0007669"/>
    <property type="project" value="TreeGrafter"/>
</dbReference>
<dbReference type="GO" id="GO:0005829">
    <property type="term" value="C:cytosol"/>
    <property type="evidence" value="ECO:0007669"/>
    <property type="project" value="GOC"/>
</dbReference>
<gene>
    <name evidence="2" type="ORF">GPUH_LOCUS11421</name>
</gene>
<dbReference type="InterPro" id="IPR007258">
    <property type="entry name" value="Vps52"/>
</dbReference>
<dbReference type="PANTHER" id="PTHR14190">
    <property type="entry name" value="SUPPRESSOR OF ACTIN MUTATIONS 2/VACUOLAR PROTEIN SORTING 52"/>
    <property type="match status" value="1"/>
</dbReference>
<dbReference type="GO" id="GO:0042147">
    <property type="term" value="P:retrograde transport, endosome to Golgi"/>
    <property type="evidence" value="ECO:0007669"/>
    <property type="project" value="TreeGrafter"/>
</dbReference>
<dbReference type="OrthoDB" id="5862634at2759"/>
<evidence type="ECO:0000313" key="3">
    <source>
        <dbReference type="Proteomes" id="UP000271098"/>
    </source>
</evidence>
<dbReference type="Pfam" id="PF20655">
    <property type="entry name" value="Vps52_C"/>
    <property type="match status" value="1"/>
</dbReference>
<dbReference type="PANTHER" id="PTHR14190:SF7">
    <property type="entry name" value="VACUOLAR PROTEIN SORTING-ASSOCIATED PROTEIN 52 HOMOLOG"/>
    <property type="match status" value="1"/>
</dbReference>
<evidence type="ECO:0000313" key="2">
    <source>
        <dbReference type="EMBL" id="VDN18757.1"/>
    </source>
</evidence>
<dbReference type="GO" id="GO:0000938">
    <property type="term" value="C:GARP complex"/>
    <property type="evidence" value="ECO:0007669"/>
    <property type="project" value="TreeGrafter"/>
</dbReference>
<evidence type="ECO:0000313" key="4">
    <source>
        <dbReference type="WBParaSite" id="GPUH_0001143501-mRNA-1"/>
    </source>
</evidence>
<evidence type="ECO:0000259" key="1">
    <source>
        <dbReference type="Pfam" id="PF20655"/>
    </source>
</evidence>